<name>A0ABX9T1Q3_SPHMI</name>
<accession>A0ABX9T1Q3</accession>
<feature type="region of interest" description="Disordered" evidence="1">
    <location>
        <begin position="1"/>
        <end position="21"/>
    </location>
</feature>
<sequence>MRSHIEFRSSELLGAHDDGGAPQGQEVAKLLRSGLPERGFHVEGMSSEDWGWRVKISHPAFPLWIGCGFYPELEDGMLCFIEPSKPYVRRWLKRVSTTEVVELLASALESTLRKSGKAQDLRWWSEDEITRG</sequence>
<evidence type="ECO:0000313" key="3">
    <source>
        <dbReference type="Proteomes" id="UP000276029"/>
    </source>
</evidence>
<proteinExistence type="predicted"/>
<comment type="caution">
    <text evidence="2">The sequence shown here is derived from an EMBL/GenBank/DDBJ whole genome shotgun (WGS) entry which is preliminary data.</text>
</comment>
<protein>
    <submittedName>
        <fullName evidence="2">Uncharacterized protein</fullName>
    </submittedName>
</protein>
<keyword evidence="3" id="KW-1185">Reference proteome</keyword>
<organism evidence="2 3">
    <name type="scientific">Sphingosinicella microcystinivorans</name>
    <dbReference type="NCBI Taxonomy" id="335406"/>
    <lineage>
        <taxon>Bacteria</taxon>
        <taxon>Pseudomonadati</taxon>
        <taxon>Pseudomonadota</taxon>
        <taxon>Alphaproteobacteria</taxon>
        <taxon>Sphingomonadales</taxon>
        <taxon>Sphingosinicellaceae</taxon>
        <taxon>Sphingosinicella</taxon>
    </lineage>
</organism>
<dbReference type="Proteomes" id="UP000276029">
    <property type="component" value="Unassembled WGS sequence"/>
</dbReference>
<reference evidence="2 3" key="1">
    <citation type="submission" date="2018-10" db="EMBL/GenBank/DDBJ databases">
        <title>Genomic Encyclopedia of Type Strains, Phase IV (KMG-IV): sequencing the most valuable type-strain genomes for metagenomic binning, comparative biology and taxonomic classification.</title>
        <authorList>
            <person name="Goeker M."/>
        </authorList>
    </citation>
    <scope>NUCLEOTIDE SEQUENCE [LARGE SCALE GENOMIC DNA]</scope>
    <source>
        <strain evidence="2 3">DSM 19791</strain>
    </source>
</reference>
<dbReference type="EMBL" id="RBWX01000007">
    <property type="protein sequence ID" value="RKS91250.1"/>
    <property type="molecule type" value="Genomic_DNA"/>
</dbReference>
<evidence type="ECO:0000256" key="1">
    <source>
        <dbReference type="SAM" id="MobiDB-lite"/>
    </source>
</evidence>
<gene>
    <name evidence="2" type="ORF">DFR51_0809</name>
</gene>
<feature type="compositionally biased region" description="Basic and acidic residues" evidence="1">
    <location>
        <begin position="1"/>
        <end position="19"/>
    </location>
</feature>
<evidence type="ECO:0000313" key="2">
    <source>
        <dbReference type="EMBL" id="RKS91250.1"/>
    </source>
</evidence>